<dbReference type="Proteomes" id="UP000008370">
    <property type="component" value="Unassembled WGS sequence"/>
</dbReference>
<feature type="compositionally biased region" description="Polar residues" evidence="1">
    <location>
        <begin position="91"/>
        <end position="110"/>
    </location>
</feature>
<feature type="compositionally biased region" description="Basic residues" evidence="1">
    <location>
        <begin position="463"/>
        <end position="475"/>
    </location>
</feature>
<feature type="region of interest" description="Disordered" evidence="1">
    <location>
        <begin position="71"/>
        <end position="837"/>
    </location>
</feature>
<keyword evidence="3" id="KW-1185">Reference proteome</keyword>
<dbReference type="HOGENOM" id="CLU_007544_0_0_1"/>
<name>K5WL86_PHACS</name>
<evidence type="ECO:0000313" key="3">
    <source>
        <dbReference type="Proteomes" id="UP000008370"/>
    </source>
</evidence>
<evidence type="ECO:0000313" key="2">
    <source>
        <dbReference type="EMBL" id="EKM51047.1"/>
    </source>
</evidence>
<dbReference type="GeneID" id="18918437"/>
<proteinExistence type="predicted"/>
<dbReference type="KEGG" id="pco:PHACADRAFT_262999"/>
<dbReference type="InterPro" id="IPR027267">
    <property type="entry name" value="AH/BAR_dom_sf"/>
</dbReference>
<feature type="compositionally biased region" description="Pro residues" evidence="1">
    <location>
        <begin position="700"/>
        <end position="716"/>
    </location>
</feature>
<feature type="compositionally biased region" description="Pro residues" evidence="1">
    <location>
        <begin position="614"/>
        <end position="635"/>
    </location>
</feature>
<feature type="compositionally biased region" description="Polar residues" evidence="1">
    <location>
        <begin position="541"/>
        <end position="551"/>
    </location>
</feature>
<feature type="compositionally biased region" description="Polar residues" evidence="1">
    <location>
        <begin position="228"/>
        <end position="250"/>
    </location>
</feature>
<protein>
    <submittedName>
        <fullName evidence="2">Uncharacterized protein</fullName>
    </submittedName>
</protein>
<sequence>MGSKLATAQGELQACEAHLASKERELDTMRTVAVRAGLQARCKALVECGWQWGEMGKEGLRALESLEIPEGMNGNAHSPSELPYNKPLPDSGTSDLSSIGPSQSASQNTHLPLDAPYTLSIPPAHSISDHMFPNGTAAPLSQVDERGDSSGSEENEQYEVRENERYAATRSKTQTKGKTVDRSLPSSGSKVSFPTSASAPVVTRSKTSRQRRTSGVFGRIGAFFHGSKASNAGSDDESNSYVPDSYSSKSGRWKTRTDKHLSRSRRNSSDDDLRVTYPRTLPPDPTTPLSGTGASSPRLKKRAAKRNTIQAPPKSPTTSGDKGWASDAGQPPKSNGSAKKKKLEAKHESPKSPPSMPNGPALNGSVVNGSALNGPAPKSKRGREVEILKISDEKNTPPSPVTPTSQSLKGKKPSGTALPARLPTEVALSRNSSLSKQSVTSAASAPANTSGSATTIHPTISSSHRHLATGSHRRTTSLDERSPHSGSEGAPKGNKRAMSATRAGGEGPSLMSIVEGVAKQNREHRDPNSMLFLPKAPPPISQTLDLASTSGPPKPVEKSVPRLERSASERSVPSVPVTPSIPPATAPTVHQPSSPEIKPLRSALRSRSPSPQISMPPPAIPTRSPQRPPPTPLPPTQELKHTKDDDASSISSYETTHELLDNDEFDMDTPVQTFATPMMIPPSSPPGLVSSPELVAPVSPSAPEPTPIYPPVPPKSPEVSASHNPGGSDVSKSTDSSNGTSPRRRKSVRMSLPPTFSTTPPALEDTDDTIVDEHGGHRRHEPWSSTPNGGAHHHQGGWNSRIRERDVWQDSSEDEDEEYRKAKRMLSRLSSPPKKHR</sequence>
<feature type="compositionally biased region" description="Basic and acidic residues" evidence="1">
    <location>
        <begin position="382"/>
        <end position="395"/>
    </location>
</feature>
<dbReference type="OrthoDB" id="3358861at2759"/>
<feature type="compositionally biased region" description="Polar residues" evidence="1">
    <location>
        <begin position="719"/>
        <end position="741"/>
    </location>
</feature>
<organism evidence="2 3">
    <name type="scientific">Phanerochaete carnosa (strain HHB-10118-sp)</name>
    <name type="common">White-rot fungus</name>
    <name type="synonym">Peniophora carnosa</name>
    <dbReference type="NCBI Taxonomy" id="650164"/>
    <lineage>
        <taxon>Eukaryota</taxon>
        <taxon>Fungi</taxon>
        <taxon>Dikarya</taxon>
        <taxon>Basidiomycota</taxon>
        <taxon>Agaricomycotina</taxon>
        <taxon>Agaricomycetes</taxon>
        <taxon>Polyporales</taxon>
        <taxon>Phanerochaetaceae</taxon>
        <taxon>Phanerochaete</taxon>
    </lineage>
</organism>
<accession>K5WL86</accession>
<feature type="compositionally biased region" description="Basic and acidic residues" evidence="1">
    <location>
        <begin position="255"/>
        <end position="274"/>
    </location>
</feature>
<feature type="compositionally biased region" description="Low complexity" evidence="1">
    <location>
        <begin position="600"/>
        <end position="611"/>
    </location>
</feature>
<dbReference type="Gene3D" id="1.20.1270.60">
    <property type="entry name" value="Arfaptin homology (AH) domain/BAR domain"/>
    <property type="match status" value="1"/>
</dbReference>
<dbReference type="RefSeq" id="XP_007400206.1">
    <property type="nucleotide sequence ID" value="XM_007400144.1"/>
</dbReference>
<gene>
    <name evidence="2" type="ORF">PHACADRAFT_262999</name>
</gene>
<evidence type="ECO:0000256" key="1">
    <source>
        <dbReference type="SAM" id="MobiDB-lite"/>
    </source>
</evidence>
<feature type="compositionally biased region" description="Polar residues" evidence="1">
    <location>
        <begin position="429"/>
        <end position="462"/>
    </location>
</feature>
<dbReference type="EMBL" id="JH930477">
    <property type="protein sequence ID" value="EKM51047.1"/>
    <property type="molecule type" value="Genomic_DNA"/>
</dbReference>
<reference evidence="2 3" key="1">
    <citation type="journal article" date="2012" name="BMC Genomics">
        <title>Comparative genomics of the white-rot fungi, Phanerochaete carnosa and P. chrysosporium, to elucidate the genetic basis of the distinct wood types they colonize.</title>
        <authorList>
            <person name="Suzuki H."/>
            <person name="MacDonald J."/>
            <person name="Syed K."/>
            <person name="Salamov A."/>
            <person name="Hori C."/>
            <person name="Aerts A."/>
            <person name="Henrissat B."/>
            <person name="Wiebenga A."/>
            <person name="vanKuyk P.A."/>
            <person name="Barry K."/>
            <person name="Lindquist E."/>
            <person name="LaButti K."/>
            <person name="Lapidus A."/>
            <person name="Lucas S."/>
            <person name="Coutinho P."/>
            <person name="Gong Y."/>
            <person name="Samejima M."/>
            <person name="Mahadevan R."/>
            <person name="Abou-Zaid M."/>
            <person name="de Vries R.P."/>
            <person name="Igarashi K."/>
            <person name="Yadav J.S."/>
            <person name="Grigoriev I.V."/>
            <person name="Master E.R."/>
        </authorList>
    </citation>
    <scope>NUCLEOTIDE SEQUENCE [LARGE SCALE GENOMIC DNA]</scope>
    <source>
        <strain evidence="2 3">HHB-10118-sp</strain>
    </source>
</reference>
<feature type="compositionally biased region" description="Basic and acidic residues" evidence="1">
    <location>
        <begin position="158"/>
        <end position="167"/>
    </location>
</feature>
<feature type="compositionally biased region" description="Polar residues" evidence="1">
    <location>
        <begin position="184"/>
        <end position="198"/>
    </location>
</feature>
<dbReference type="AlphaFoldDB" id="K5WL86"/>
<dbReference type="InParanoid" id="K5WL86"/>
<feature type="compositionally biased region" description="Basic and acidic residues" evidence="1">
    <location>
        <begin position="555"/>
        <end position="568"/>
    </location>
</feature>